<dbReference type="Proteomes" id="UP001189429">
    <property type="component" value="Unassembled WGS sequence"/>
</dbReference>
<comment type="caution">
    <text evidence="4">The sequence shown here is derived from an EMBL/GenBank/DDBJ whole genome shotgun (WGS) entry which is preliminary data.</text>
</comment>
<evidence type="ECO:0008006" key="6">
    <source>
        <dbReference type="Google" id="ProtNLM"/>
    </source>
</evidence>
<feature type="transmembrane region" description="Helical" evidence="2">
    <location>
        <begin position="342"/>
        <end position="362"/>
    </location>
</feature>
<sequence length="472" mass="51708">MTLKAFARVLLVVASSSPVAAISLQRSGPALSPAHGVGESDTKRNDTGPLPSPAQTFHLIHDDLTVMDTLGEFAKQYANITNGGPPGRIPGKSNELATREVATSQDTLIDAAGQVSFHRNDGRRIYVMDKAHDTLIDTAKDIAMAPVDVLILGMPVLAAKARIASDAFSQAMKESMEMLSEGDLSGALKAASIAIARYQKTSEALDQGTSVAASRSVGVLMVFFLVASMWGVEQFMERQEKCPEQTVCDRDPGNSLPQGKPFFNALSFTRYLFCMMGVADSFYNPGRQKSSEAGVYTIVARWGCLAWPWFFLVSGFSNSFSKMVGRTPDAQEDWFPAMIKRVATWYPFYAITLAVCAAQAWTITAEDWSEYLAHTMLVSGVIWNEQSFPRSMVGQWLSYLTVYMMVWSPMYQVFYSSTNSVIWTLFTMSCLIAVGSGGHVPRRVGPRHRGLGHVARAQLLRAEGAWTAVGQR</sequence>
<name>A0ABN9T3H5_9DINO</name>
<feature type="region of interest" description="Disordered" evidence="1">
    <location>
        <begin position="27"/>
        <end position="52"/>
    </location>
</feature>
<keyword evidence="2" id="KW-1133">Transmembrane helix</keyword>
<evidence type="ECO:0000256" key="1">
    <source>
        <dbReference type="SAM" id="MobiDB-lite"/>
    </source>
</evidence>
<evidence type="ECO:0000256" key="2">
    <source>
        <dbReference type="SAM" id="Phobius"/>
    </source>
</evidence>
<organism evidence="4 5">
    <name type="scientific">Prorocentrum cordatum</name>
    <dbReference type="NCBI Taxonomy" id="2364126"/>
    <lineage>
        <taxon>Eukaryota</taxon>
        <taxon>Sar</taxon>
        <taxon>Alveolata</taxon>
        <taxon>Dinophyceae</taxon>
        <taxon>Prorocentrales</taxon>
        <taxon>Prorocentraceae</taxon>
        <taxon>Prorocentrum</taxon>
    </lineage>
</organism>
<protein>
    <recommendedName>
        <fullName evidence="6">Acyltransferase 3 domain-containing protein</fullName>
    </recommendedName>
</protein>
<keyword evidence="3" id="KW-0732">Signal</keyword>
<gene>
    <name evidence="4" type="ORF">PCOR1329_LOCUS35197</name>
</gene>
<keyword evidence="2" id="KW-0812">Transmembrane</keyword>
<feature type="transmembrane region" description="Helical" evidence="2">
    <location>
        <begin position="299"/>
        <end position="321"/>
    </location>
</feature>
<keyword evidence="2" id="KW-0472">Membrane</keyword>
<evidence type="ECO:0000313" key="5">
    <source>
        <dbReference type="Proteomes" id="UP001189429"/>
    </source>
</evidence>
<feature type="chain" id="PRO_5047323309" description="Acyltransferase 3 domain-containing protein" evidence="3">
    <location>
        <begin position="22"/>
        <end position="472"/>
    </location>
</feature>
<feature type="transmembrane region" description="Helical" evidence="2">
    <location>
        <begin position="421"/>
        <end position="440"/>
    </location>
</feature>
<keyword evidence="5" id="KW-1185">Reference proteome</keyword>
<feature type="signal peptide" evidence="3">
    <location>
        <begin position="1"/>
        <end position="21"/>
    </location>
</feature>
<evidence type="ECO:0000313" key="4">
    <source>
        <dbReference type="EMBL" id="CAK0839543.1"/>
    </source>
</evidence>
<reference evidence="4" key="1">
    <citation type="submission" date="2023-10" db="EMBL/GenBank/DDBJ databases">
        <authorList>
            <person name="Chen Y."/>
            <person name="Shah S."/>
            <person name="Dougan E. K."/>
            <person name="Thang M."/>
            <person name="Chan C."/>
        </authorList>
    </citation>
    <scope>NUCLEOTIDE SEQUENCE [LARGE SCALE GENOMIC DNA]</scope>
</reference>
<evidence type="ECO:0000256" key="3">
    <source>
        <dbReference type="SAM" id="SignalP"/>
    </source>
</evidence>
<accession>A0ABN9T3H5</accession>
<dbReference type="EMBL" id="CAUYUJ010014303">
    <property type="protein sequence ID" value="CAK0839543.1"/>
    <property type="molecule type" value="Genomic_DNA"/>
</dbReference>
<proteinExistence type="predicted"/>